<organism evidence="3 4">
    <name type="scientific">Segatella salivae DSM 15606</name>
    <dbReference type="NCBI Taxonomy" id="888832"/>
    <lineage>
        <taxon>Bacteria</taxon>
        <taxon>Pseudomonadati</taxon>
        <taxon>Bacteroidota</taxon>
        <taxon>Bacteroidia</taxon>
        <taxon>Bacteroidales</taxon>
        <taxon>Prevotellaceae</taxon>
        <taxon>Segatella</taxon>
    </lineage>
</organism>
<name>E6MKP2_9BACT</name>
<keyword evidence="1" id="KW-0812">Transmembrane</keyword>
<keyword evidence="4" id="KW-1185">Reference proteome</keyword>
<sequence>MIQLSIIIVNYNVKYYLAQCLHSLCRALEGLNAEILVVDNHSSDDSITYLKAHFPAVRYIENRENMGFARANNIAIEQSRGEYVLLLNPDTIVGEGVLKAVLSFMECHPKAGAAGVCMLKADGSCAKESRRGLPTPMTALYKMSGLSRLFPNNKRLAHYYMGGISWDMPHQIEVVSGAFCFLRREALLQVGMLDDDYFMYGEDIELSCQLLLRGWENWYLPLKILHYKGESTAMTSYRYVHRFYKAMLIYIRKHYGVVSFAAYFLKIAIVFKALMVVVRQTVHKLLYSIGISFQQKKRRSYYVFIGQSAMLDDCQKIAKNHGLSALFIEGSPTNMPVIPEKRDFSLTYLVYDMDVFDYTFVLNDMASRANEGYSMGTYASKILITEDKVIYGK</sequence>
<dbReference type="SUPFAM" id="SSF53448">
    <property type="entry name" value="Nucleotide-diphospho-sugar transferases"/>
    <property type="match status" value="1"/>
</dbReference>
<feature type="domain" description="Glycosyltransferase 2-like" evidence="2">
    <location>
        <begin position="5"/>
        <end position="130"/>
    </location>
</feature>
<dbReference type="InterPro" id="IPR001173">
    <property type="entry name" value="Glyco_trans_2-like"/>
</dbReference>
<dbReference type="PANTHER" id="PTHR43179:SF7">
    <property type="entry name" value="RHAMNOSYLTRANSFERASE WBBL"/>
    <property type="match status" value="1"/>
</dbReference>
<comment type="caution">
    <text evidence="3">The sequence shown here is derived from an EMBL/GenBank/DDBJ whole genome shotgun (WGS) entry which is preliminary data.</text>
</comment>
<dbReference type="PANTHER" id="PTHR43179">
    <property type="entry name" value="RHAMNOSYLTRANSFERASE WBBL"/>
    <property type="match status" value="1"/>
</dbReference>
<dbReference type="Proteomes" id="UP000003874">
    <property type="component" value="Unassembled WGS sequence"/>
</dbReference>
<evidence type="ECO:0000259" key="2">
    <source>
        <dbReference type="Pfam" id="PF00535"/>
    </source>
</evidence>
<keyword evidence="3" id="KW-0808">Transferase</keyword>
<dbReference type="EC" id="2.4.-.-" evidence="3"/>
<dbReference type="EMBL" id="AEQO01000003">
    <property type="protein sequence ID" value="EFV05798.1"/>
    <property type="molecule type" value="Genomic_DNA"/>
</dbReference>
<evidence type="ECO:0000256" key="1">
    <source>
        <dbReference type="SAM" id="Phobius"/>
    </source>
</evidence>
<keyword evidence="1" id="KW-0472">Membrane</keyword>
<dbReference type="CDD" id="cd04186">
    <property type="entry name" value="GT_2_like_c"/>
    <property type="match status" value="1"/>
</dbReference>
<evidence type="ECO:0000313" key="3">
    <source>
        <dbReference type="EMBL" id="EFV05798.1"/>
    </source>
</evidence>
<dbReference type="Gene3D" id="3.90.550.10">
    <property type="entry name" value="Spore Coat Polysaccharide Biosynthesis Protein SpsA, Chain A"/>
    <property type="match status" value="1"/>
</dbReference>
<keyword evidence="3" id="KW-0328">Glycosyltransferase</keyword>
<dbReference type="HOGENOM" id="CLU_023845_0_1_10"/>
<feature type="transmembrane region" description="Helical" evidence="1">
    <location>
        <begin position="255"/>
        <end position="278"/>
    </location>
</feature>
<dbReference type="GO" id="GO:0016757">
    <property type="term" value="F:glycosyltransferase activity"/>
    <property type="evidence" value="ECO:0007669"/>
    <property type="project" value="UniProtKB-KW"/>
</dbReference>
<keyword evidence="1" id="KW-1133">Transmembrane helix</keyword>
<accession>E6MKP2</accession>
<proteinExistence type="predicted"/>
<reference evidence="3 4" key="1">
    <citation type="submission" date="2010-12" db="EMBL/GenBank/DDBJ databases">
        <authorList>
            <person name="Muzny D."/>
            <person name="Qin X."/>
            <person name="Deng J."/>
            <person name="Jiang H."/>
            <person name="Liu Y."/>
            <person name="Qu J."/>
            <person name="Song X.-Z."/>
            <person name="Zhang L."/>
            <person name="Thornton R."/>
            <person name="Coyle M."/>
            <person name="Francisco L."/>
            <person name="Jackson L."/>
            <person name="Javaid M."/>
            <person name="Korchina V."/>
            <person name="Kovar C."/>
            <person name="Mata R."/>
            <person name="Mathew T."/>
            <person name="Ngo R."/>
            <person name="Nguyen L."/>
            <person name="Nguyen N."/>
            <person name="Okwuonu G."/>
            <person name="Ongeri F."/>
            <person name="Pham C."/>
            <person name="Simmons D."/>
            <person name="Wilczek-Boney K."/>
            <person name="Hale W."/>
            <person name="Jakkamsetti A."/>
            <person name="Pham P."/>
            <person name="Ruth R."/>
            <person name="San Lucas F."/>
            <person name="Warren J."/>
            <person name="Zhang J."/>
            <person name="Zhao Z."/>
            <person name="Zhou C."/>
            <person name="Zhu D."/>
            <person name="Lee S."/>
            <person name="Bess C."/>
            <person name="Blankenburg K."/>
            <person name="Forbes L."/>
            <person name="Fu Q."/>
            <person name="Gubbala S."/>
            <person name="Hirani K."/>
            <person name="Jayaseelan J.C."/>
            <person name="Lara F."/>
            <person name="Munidasa M."/>
            <person name="Palculict T."/>
            <person name="Patil S."/>
            <person name="Pu L.-L."/>
            <person name="Saada N."/>
            <person name="Tang L."/>
            <person name="Weissenberger G."/>
            <person name="Zhu Y."/>
            <person name="Hemphill L."/>
            <person name="Shang Y."/>
            <person name="Youmans B."/>
            <person name="Ayvaz T."/>
            <person name="Ross M."/>
            <person name="Santibanez J."/>
            <person name="Aqrawi P."/>
            <person name="Gross S."/>
            <person name="Joshi V."/>
            <person name="Fowler G."/>
            <person name="Nazareth L."/>
            <person name="Reid J."/>
            <person name="Worley K."/>
            <person name="Petrosino J."/>
            <person name="Highlander S."/>
            <person name="Gibbs R."/>
        </authorList>
    </citation>
    <scope>NUCLEOTIDE SEQUENCE [LARGE SCALE GENOMIC DNA]</scope>
    <source>
        <strain evidence="3 4">DSM 15606</strain>
    </source>
</reference>
<dbReference type="Pfam" id="PF00535">
    <property type="entry name" value="Glycos_transf_2"/>
    <property type="match status" value="1"/>
</dbReference>
<dbReference type="eggNOG" id="COG1216">
    <property type="taxonomic scope" value="Bacteria"/>
</dbReference>
<dbReference type="AlphaFoldDB" id="E6MKP2"/>
<protein>
    <submittedName>
        <fullName evidence="3">Glycosyltransferase, group 2 family protein</fullName>
        <ecNumber evidence="3">2.4.-.-</ecNumber>
    </submittedName>
</protein>
<evidence type="ECO:0000313" key="4">
    <source>
        <dbReference type="Proteomes" id="UP000003874"/>
    </source>
</evidence>
<dbReference type="STRING" id="888832.HMPREF9420_0059"/>
<dbReference type="InterPro" id="IPR029044">
    <property type="entry name" value="Nucleotide-diphossugar_trans"/>
</dbReference>
<gene>
    <name evidence="3" type="primary">wbbL</name>
    <name evidence="3" type="ORF">HMPREF9420_0059</name>
</gene>